<evidence type="ECO:0000256" key="7">
    <source>
        <dbReference type="ARBA" id="ARBA00022840"/>
    </source>
</evidence>
<proteinExistence type="inferred from homology"/>
<dbReference type="GO" id="GO:0005886">
    <property type="term" value="C:plasma membrane"/>
    <property type="evidence" value="ECO:0007669"/>
    <property type="project" value="UniProtKB-SubCell"/>
</dbReference>
<keyword evidence="5" id="KW-0997">Cell inner membrane</keyword>
<comment type="caution">
    <text evidence="11">The sequence shown here is derived from an EMBL/GenBank/DDBJ whole genome shotgun (WGS) entry which is preliminary data.</text>
</comment>
<keyword evidence="4" id="KW-1003">Cell membrane</keyword>
<comment type="subcellular location">
    <subcellularLocation>
        <location evidence="1">Cell inner membrane</location>
        <topology evidence="1">Peripheral membrane protein</topology>
    </subcellularLocation>
</comment>
<dbReference type="InterPro" id="IPR027417">
    <property type="entry name" value="P-loop_NTPase"/>
</dbReference>
<keyword evidence="6" id="KW-0547">Nucleotide-binding</keyword>
<dbReference type="SMART" id="SM00382">
    <property type="entry name" value="AAA"/>
    <property type="match status" value="1"/>
</dbReference>
<keyword evidence="7 11" id="KW-0067">ATP-binding</keyword>
<dbReference type="CDD" id="cd03257">
    <property type="entry name" value="ABC_NikE_OppD_transporters"/>
    <property type="match status" value="1"/>
</dbReference>
<dbReference type="InterPro" id="IPR003439">
    <property type="entry name" value="ABC_transporter-like_ATP-bd"/>
</dbReference>
<comment type="similarity">
    <text evidence="2">Belongs to the ABC transporter superfamily.</text>
</comment>
<feature type="domain" description="ABC transporter" evidence="10">
    <location>
        <begin position="11"/>
        <end position="260"/>
    </location>
</feature>
<accession>A0AAW5R2B7</accession>
<dbReference type="AlphaFoldDB" id="A0AAW5R2B7"/>
<evidence type="ECO:0000256" key="2">
    <source>
        <dbReference type="ARBA" id="ARBA00005417"/>
    </source>
</evidence>
<dbReference type="InterPro" id="IPR050388">
    <property type="entry name" value="ABC_Ni/Peptide_Import"/>
</dbReference>
<dbReference type="GO" id="GO:0015833">
    <property type="term" value="P:peptide transport"/>
    <property type="evidence" value="ECO:0007669"/>
    <property type="project" value="InterPro"/>
</dbReference>
<dbReference type="SUPFAM" id="SSF52540">
    <property type="entry name" value="P-loop containing nucleoside triphosphate hydrolases"/>
    <property type="match status" value="1"/>
</dbReference>
<dbReference type="Pfam" id="PF00005">
    <property type="entry name" value="ABC_tran"/>
    <property type="match status" value="1"/>
</dbReference>
<reference evidence="11 12" key="1">
    <citation type="submission" date="2022-04" db="EMBL/GenBank/DDBJ databases">
        <authorList>
            <person name="Ye Y.-Q."/>
            <person name="Du Z.-J."/>
        </authorList>
    </citation>
    <scope>NUCLEOTIDE SEQUENCE [LARGE SCALE GENOMIC DNA]</scope>
    <source>
        <strain evidence="11 12">A6E488</strain>
    </source>
</reference>
<dbReference type="Pfam" id="PF08352">
    <property type="entry name" value="oligo_HPY"/>
    <property type="match status" value="1"/>
</dbReference>
<evidence type="ECO:0000256" key="8">
    <source>
        <dbReference type="ARBA" id="ARBA00022967"/>
    </source>
</evidence>
<dbReference type="RefSeq" id="WP_261616329.1">
    <property type="nucleotide sequence ID" value="NZ_JALIDZ010000005.1"/>
</dbReference>
<keyword evidence="12" id="KW-1185">Reference proteome</keyword>
<evidence type="ECO:0000259" key="10">
    <source>
        <dbReference type="PROSITE" id="PS50893"/>
    </source>
</evidence>
<evidence type="ECO:0000313" key="12">
    <source>
        <dbReference type="Proteomes" id="UP001320898"/>
    </source>
</evidence>
<protein>
    <submittedName>
        <fullName evidence="11">ABC transporter ATP-binding protein</fullName>
    </submittedName>
</protein>
<keyword evidence="3" id="KW-0813">Transport</keyword>
<gene>
    <name evidence="11" type="ORF">MUB46_12885</name>
</gene>
<dbReference type="InterPro" id="IPR003593">
    <property type="entry name" value="AAA+_ATPase"/>
</dbReference>
<dbReference type="PANTHER" id="PTHR43297">
    <property type="entry name" value="OLIGOPEPTIDE TRANSPORT ATP-BINDING PROTEIN APPD"/>
    <property type="match status" value="1"/>
</dbReference>
<name>A0AAW5R2B7_9HYPH</name>
<evidence type="ECO:0000256" key="4">
    <source>
        <dbReference type="ARBA" id="ARBA00022475"/>
    </source>
</evidence>
<organism evidence="11 12">
    <name type="scientific">Microbaculum marinisediminis</name>
    <dbReference type="NCBI Taxonomy" id="2931392"/>
    <lineage>
        <taxon>Bacteria</taxon>
        <taxon>Pseudomonadati</taxon>
        <taxon>Pseudomonadota</taxon>
        <taxon>Alphaproteobacteria</taxon>
        <taxon>Hyphomicrobiales</taxon>
        <taxon>Tepidamorphaceae</taxon>
        <taxon>Microbaculum</taxon>
    </lineage>
</organism>
<dbReference type="GO" id="GO:0016887">
    <property type="term" value="F:ATP hydrolysis activity"/>
    <property type="evidence" value="ECO:0007669"/>
    <property type="project" value="InterPro"/>
</dbReference>
<evidence type="ECO:0000256" key="9">
    <source>
        <dbReference type="ARBA" id="ARBA00023136"/>
    </source>
</evidence>
<evidence type="ECO:0000256" key="6">
    <source>
        <dbReference type="ARBA" id="ARBA00022741"/>
    </source>
</evidence>
<dbReference type="GO" id="GO:0005524">
    <property type="term" value="F:ATP binding"/>
    <property type="evidence" value="ECO:0007669"/>
    <property type="project" value="UniProtKB-KW"/>
</dbReference>
<keyword evidence="9" id="KW-0472">Membrane</keyword>
<evidence type="ECO:0000256" key="5">
    <source>
        <dbReference type="ARBA" id="ARBA00022519"/>
    </source>
</evidence>
<dbReference type="Gene3D" id="3.40.50.300">
    <property type="entry name" value="P-loop containing nucleotide triphosphate hydrolases"/>
    <property type="match status" value="1"/>
</dbReference>
<sequence>MNPATDGNAYLDIDDLSIVLKHLPSQRLLRSVGLHVKPGEVRGLVGESGAGKSMIGKTIFDILPRAVEIVEGKVTLGGEDLLALPESARRRVIARTSALIPQDPLTALNPVRRIESQITDRLTKILGFSKADARERARTLLDEVHIRDPERVLKAYPHQLSGGMRQRVLIAAAFAAEPKLIVADEPTTALDVTVQKQILRLIAEMQARHQTALLFVTHDLGVVAKICQNVTVLYGGMVVEDTDVKALFANPRHAYTRALIAATPRYDCPEESLVPVPVAVIEATRAEIAAADTAWRAGR</sequence>
<evidence type="ECO:0000313" key="11">
    <source>
        <dbReference type="EMBL" id="MCT8972754.1"/>
    </source>
</evidence>
<keyword evidence="8" id="KW-1278">Translocase</keyword>
<dbReference type="InterPro" id="IPR017871">
    <property type="entry name" value="ABC_transporter-like_CS"/>
</dbReference>
<dbReference type="PROSITE" id="PS00211">
    <property type="entry name" value="ABC_TRANSPORTER_1"/>
    <property type="match status" value="1"/>
</dbReference>
<dbReference type="InterPro" id="IPR013563">
    <property type="entry name" value="Oligopep_ABC_C"/>
</dbReference>
<dbReference type="EMBL" id="JALIDZ010000005">
    <property type="protein sequence ID" value="MCT8972754.1"/>
    <property type="molecule type" value="Genomic_DNA"/>
</dbReference>
<evidence type="ECO:0000256" key="1">
    <source>
        <dbReference type="ARBA" id="ARBA00004417"/>
    </source>
</evidence>
<evidence type="ECO:0000256" key="3">
    <source>
        <dbReference type="ARBA" id="ARBA00022448"/>
    </source>
</evidence>
<dbReference type="Proteomes" id="UP001320898">
    <property type="component" value="Unassembled WGS sequence"/>
</dbReference>
<dbReference type="PROSITE" id="PS50893">
    <property type="entry name" value="ABC_TRANSPORTER_2"/>
    <property type="match status" value="1"/>
</dbReference>
<dbReference type="PANTHER" id="PTHR43297:SF14">
    <property type="entry name" value="ATPASE AAA-TYPE CORE DOMAIN-CONTAINING PROTEIN"/>
    <property type="match status" value="1"/>
</dbReference>